<feature type="region of interest" description="Disordered" evidence="1">
    <location>
        <begin position="110"/>
        <end position="145"/>
    </location>
</feature>
<evidence type="ECO:0000256" key="1">
    <source>
        <dbReference type="SAM" id="MobiDB-lite"/>
    </source>
</evidence>
<evidence type="ECO:0000256" key="2">
    <source>
        <dbReference type="SAM" id="Phobius"/>
    </source>
</evidence>
<dbReference type="AlphaFoldDB" id="A0A2L0D555"/>
<dbReference type="EMBL" id="CP025536">
    <property type="protein sequence ID" value="AUW96962.1"/>
    <property type="molecule type" value="Genomic_DNA"/>
</dbReference>
<organism evidence="3 4">
    <name type="scientific">Streptococcus pluranimalium</name>
    <dbReference type="NCBI Taxonomy" id="82348"/>
    <lineage>
        <taxon>Bacteria</taxon>
        <taxon>Bacillati</taxon>
        <taxon>Bacillota</taxon>
        <taxon>Bacilli</taxon>
        <taxon>Lactobacillales</taxon>
        <taxon>Streptococcaceae</taxon>
        <taxon>Streptococcus</taxon>
    </lineage>
</organism>
<accession>A0A2L0D555</accession>
<keyword evidence="4" id="KW-1185">Reference proteome</keyword>
<name>A0A2L0D555_9STRE</name>
<reference evidence="3 4" key="1">
    <citation type="submission" date="2017-12" db="EMBL/GenBank/DDBJ databases">
        <authorList>
            <person name="Hurst M.R.H."/>
        </authorList>
    </citation>
    <scope>NUCLEOTIDE SEQUENCE [LARGE SCALE GENOMIC DNA]</scope>
    <source>
        <strain evidence="3 4">TH11417</strain>
    </source>
</reference>
<dbReference type="GeneID" id="98393742"/>
<feature type="transmembrane region" description="Helical" evidence="2">
    <location>
        <begin position="564"/>
        <end position="585"/>
    </location>
</feature>
<evidence type="ECO:0000313" key="4">
    <source>
        <dbReference type="Proteomes" id="UP000238956"/>
    </source>
</evidence>
<dbReference type="KEGG" id="splr:C0J00_07445"/>
<evidence type="ECO:0000313" key="3">
    <source>
        <dbReference type="EMBL" id="AUW96962.1"/>
    </source>
</evidence>
<keyword evidence="2" id="KW-0812">Transmembrane</keyword>
<dbReference type="Proteomes" id="UP000238956">
    <property type="component" value="Chromosome"/>
</dbReference>
<keyword evidence="2" id="KW-1133">Transmembrane helix</keyword>
<reference evidence="3 4" key="2">
    <citation type="submission" date="2018-02" db="EMBL/GenBank/DDBJ databases">
        <title>Whole genome sequencing analysis of Streptococcus pluranimalium isolated from cattle infected mastitis in China.</title>
        <authorList>
            <person name="Zhang J.-R."/>
            <person name="Hu G.-Z."/>
        </authorList>
    </citation>
    <scope>NUCLEOTIDE SEQUENCE [LARGE SCALE GENOMIC DNA]</scope>
    <source>
        <strain evidence="3 4">TH11417</strain>
    </source>
</reference>
<keyword evidence="2" id="KW-0472">Membrane</keyword>
<proteinExistence type="predicted"/>
<dbReference type="RefSeq" id="WP_104968284.1">
    <property type="nucleotide sequence ID" value="NZ_CP025536.1"/>
</dbReference>
<sequence>MERKRSTSQSKTILKRAKAGSLFLSCRKIILARTARDVLLAVTLTALSSFVATQGVSANNLRDNVPQPSEVSEVMISNSDISKETVNEQTLPSNGIEVDSIDGEVDEGDLTKIDISESTPEVNDPKLEDDDKSESTDSSLPKPITDEELNHFNLWSSLDYNQGDAIDSRTIAVANFPVSTARRDLPIVISSNVNYLKLQFADTSPKDTSEANATESQSLDIAIFYDVNSQSWVAESLSFDPEIGSRKFLVKSTNKDDGSIILYVPVTKEQITVSDKKLYFVTAYHEEGFSVTVADWIINTPPKIVIEKESIQANTDILVDLLANISIFDKEDSGTGAVGALPVKIDLSYKNLETGEVIQLKEEDYKLKFSNSGAYLVMLKVKDSDGRENSAEYRLNIIKASNLLYISKPLPEVDSFGDREETVTAVWVDELVDLSLISEIRLQHVPNILEHKPKSEESFYQDRTDTLVSERKAPSPIDMMPNVKLEMSHLSWGERVITNWLTSKEDQFTSSKQTNQSRLDRDWTISKGKKRHRREFSNLLTQFSLFNRFTNQQVVDKNHHPRSLLLNVIVFFIIIGSSQVGFYFLKKEK</sequence>
<gene>
    <name evidence="3" type="ORF">C0J00_07445</name>
</gene>
<protein>
    <submittedName>
        <fullName evidence="3">Uncharacterized protein</fullName>
    </submittedName>
</protein>